<name>A0AAE0Z5F8_9GAST</name>
<comment type="caution">
    <text evidence="1">The sequence shown here is derived from an EMBL/GenBank/DDBJ whole genome shotgun (WGS) entry which is preliminary data.</text>
</comment>
<evidence type="ECO:0000313" key="1">
    <source>
        <dbReference type="EMBL" id="KAK3762237.1"/>
    </source>
</evidence>
<dbReference type="EMBL" id="JAWDGP010004736">
    <property type="protein sequence ID" value="KAK3762237.1"/>
    <property type="molecule type" value="Genomic_DNA"/>
</dbReference>
<accession>A0AAE0Z5F8</accession>
<sequence>MSDSLIDWTNLSSPAPKYPKLISNVNVTLRPPEVLKRVYLSTPDVSGVTQDPGTSGSRHAILVQTAW</sequence>
<dbReference type="Proteomes" id="UP001283361">
    <property type="component" value="Unassembled WGS sequence"/>
</dbReference>
<gene>
    <name evidence="1" type="ORF">RRG08_031529</name>
</gene>
<keyword evidence="2" id="KW-1185">Reference proteome</keyword>
<organism evidence="1 2">
    <name type="scientific">Elysia crispata</name>
    <name type="common">lettuce slug</name>
    <dbReference type="NCBI Taxonomy" id="231223"/>
    <lineage>
        <taxon>Eukaryota</taxon>
        <taxon>Metazoa</taxon>
        <taxon>Spiralia</taxon>
        <taxon>Lophotrochozoa</taxon>
        <taxon>Mollusca</taxon>
        <taxon>Gastropoda</taxon>
        <taxon>Heterobranchia</taxon>
        <taxon>Euthyneura</taxon>
        <taxon>Panpulmonata</taxon>
        <taxon>Sacoglossa</taxon>
        <taxon>Placobranchoidea</taxon>
        <taxon>Plakobranchidae</taxon>
        <taxon>Elysia</taxon>
    </lineage>
</organism>
<dbReference type="AlphaFoldDB" id="A0AAE0Z5F8"/>
<evidence type="ECO:0000313" key="2">
    <source>
        <dbReference type="Proteomes" id="UP001283361"/>
    </source>
</evidence>
<proteinExistence type="predicted"/>
<reference evidence="1" key="1">
    <citation type="journal article" date="2023" name="G3 (Bethesda)">
        <title>A reference genome for the long-term kleptoplast-retaining sea slug Elysia crispata morphotype clarki.</title>
        <authorList>
            <person name="Eastman K.E."/>
            <person name="Pendleton A.L."/>
            <person name="Shaikh M.A."/>
            <person name="Suttiyut T."/>
            <person name="Ogas R."/>
            <person name="Tomko P."/>
            <person name="Gavelis G."/>
            <person name="Widhalm J.R."/>
            <person name="Wisecaver J.H."/>
        </authorList>
    </citation>
    <scope>NUCLEOTIDE SEQUENCE</scope>
    <source>
        <strain evidence="1">ECLA1</strain>
    </source>
</reference>
<protein>
    <submittedName>
        <fullName evidence="1">Uncharacterized protein</fullName>
    </submittedName>
</protein>